<keyword evidence="2" id="KW-1185">Reference proteome</keyword>
<dbReference type="PANTHER" id="PTHR48218:SF3">
    <property type="entry name" value="OS07G0170800 PROTEIN"/>
    <property type="match status" value="1"/>
</dbReference>
<dbReference type="Proteomes" id="UP000235145">
    <property type="component" value="Unassembled WGS sequence"/>
</dbReference>
<name>A0A9R1WQL8_LACSA</name>
<comment type="caution">
    <text evidence="1">The sequence shown here is derived from an EMBL/GenBank/DDBJ whole genome shotgun (WGS) entry which is preliminary data.</text>
</comment>
<organism evidence="1 2">
    <name type="scientific">Lactuca sativa</name>
    <name type="common">Garden lettuce</name>
    <dbReference type="NCBI Taxonomy" id="4236"/>
    <lineage>
        <taxon>Eukaryota</taxon>
        <taxon>Viridiplantae</taxon>
        <taxon>Streptophyta</taxon>
        <taxon>Embryophyta</taxon>
        <taxon>Tracheophyta</taxon>
        <taxon>Spermatophyta</taxon>
        <taxon>Magnoliopsida</taxon>
        <taxon>eudicotyledons</taxon>
        <taxon>Gunneridae</taxon>
        <taxon>Pentapetalae</taxon>
        <taxon>asterids</taxon>
        <taxon>campanulids</taxon>
        <taxon>Asterales</taxon>
        <taxon>Asteraceae</taxon>
        <taxon>Cichorioideae</taxon>
        <taxon>Cichorieae</taxon>
        <taxon>Lactucinae</taxon>
        <taxon>Lactuca</taxon>
    </lineage>
</organism>
<evidence type="ECO:0000313" key="1">
    <source>
        <dbReference type="EMBL" id="KAJ0227939.1"/>
    </source>
</evidence>
<dbReference type="PANTHER" id="PTHR48218">
    <property type="entry name" value="F-BOX DOMAIN CONTAINING PROTEIN"/>
    <property type="match status" value="1"/>
</dbReference>
<evidence type="ECO:0000313" key="2">
    <source>
        <dbReference type="Proteomes" id="UP000235145"/>
    </source>
</evidence>
<gene>
    <name evidence="1" type="ORF">LSAT_V11C100029270</name>
</gene>
<dbReference type="AlphaFoldDB" id="A0A9R1WQL8"/>
<protein>
    <submittedName>
        <fullName evidence="1">Uncharacterized protein</fullName>
    </submittedName>
</protein>
<proteinExistence type="predicted"/>
<sequence>MYFLFLVSQNTGGIWIHIGEEQGHRCIATSIKMEAKLLMLMISFLADGRIREHYVRINSWPQLSISRRHDWGWEMSNGLYLYSSVPDTYKPDFKLKITYSPITVDLEDVFADLY</sequence>
<reference evidence="1 2" key="1">
    <citation type="journal article" date="2017" name="Nat. Commun.">
        <title>Genome assembly with in vitro proximity ligation data and whole-genome triplication in lettuce.</title>
        <authorList>
            <person name="Reyes-Chin-Wo S."/>
            <person name="Wang Z."/>
            <person name="Yang X."/>
            <person name="Kozik A."/>
            <person name="Arikit S."/>
            <person name="Song C."/>
            <person name="Xia L."/>
            <person name="Froenicke L."/>
            <person name="Lavelle D.O."/>
            <person name="Truco M.J."/>
            <person name="Xia R."/>
            <person name="Zhu S."/>
            <person name="Xu C."/>
            <person name="Xu H."/>
            <person name="Xu X."/>
            <person name="Cox K."/>
            <person name="Korf I."/>
            <person name="Meyers B.C."/>
            <person name="Michelmore R.W."/>
        </authorList>
    </citation>
    <scope>NUCLEOTIDE SEQUENCE [LARGE SCALE GENOMIC DNA]</scope>
    <source>
        <strain evidence="2">cv. Salinas</strain>
        <tissue evidence="1">Seedlings</tissue>
    </source>
</reference>
<dbReference type="EMBL" id="NBSK02000001">
    <property type="protein sequence ID" value="KAJ0227939.1"/>
    <property type="molecule type" value="Genomic_DNA"/>
</dbReference>
<accession>A0A9R1WQL8</accession>